<feature type="compositionally biased region" description="Polar residues" evidence="1">
    <location>
        <begin position="65"/>
        <end position="78"/>
    </location>
</feature>
<sequence length="826" mass="95162">MSRRKFGLDMDVLSDASIEAFQTLVLLKKEVIAALHDEYSYAEREHETISYFNSVCHVDPEATNRQRSSGQSDVSSKPDTTKSQDGDSHASYTRKLSLLKWQSPEFQKLEMRWRSQLNRSVECITQQLEQEKRGSVSTTEVEGIYESIFQLQNAYFKAVEEREKSNKLWLRLKMYAASRKDMLEKYCKPYGLLKGVMRGEDDVVRAAEISEPYPARGASKQFQPTDAFDPRGPLSTVEVLPPEMIAPSTPYANDQGLPHQMQGDAQMDFDNSTISEFLNQLSSITKFYAMTRNIYIQYGDGNMSYKVFNNIIDFLLRSLGIPSIDKVAVKKLLKAYDIGMGATINFNTFVMLYWEIAHIIRNALDVVQSINAKGIHSHNIMRQRQEQNTFVEIEDILIFKKKLSSGEVCTKYLAMEVSTGKMRVVDMITKSLRTPPFEQISMEVSRLSKLQSQHLALYLAVYHDLNTIYVVSEYCEYGSLLNHMQIKRDTIFTMGFVHLVMAQLIEAILYIHCNNIVHGSLSIDKIMIPDTEYNQVKIRDLGMKGLFDADMNGSTLTQMHMAPEGNDGRLCHQSDIWSAGVILAFLVTGIMPEERMSYSEYVRAVEKGVMSGRIFPRDDELLDIIRRMINSDASSRPTAFEIITHPWYTRTVKEEVKGNFRLMIQPLNRLMKYKRMQLDVIRVLESQDAFFVSKIKRLRQTVQLLKKLRDERLLVNDLKLVLQQEGLSMQMINNILVVVAFDEQEVRSEDLLNALSQWKNGEIACLWNTFKNRVVDEDFCMGRTEFARFLSDVHSRLLSREEIPRVCNALAVNDNVYWADFVRYFD</sequence>
<feature type="region of interest" description="Disordered" evidence="1">
    <location>
        <begin position="62"/>
        <end position="89"/>
    </location>
</feature>
<accession>A0AAD8LQH9</accession>
<feature type="domain" description="Protein kinase" evidence="2">
    <location>
        <begin position="397"/>
        <end position="648"/>
    </location>
</feature>
<dbReference type="SUPFAM" id="SSF56112">
    <property type="entry name" value="Protein kinase-like (PK-like)"/>
    <property type="match status" value="1"/>
</dbReference>
<dbReference type="CDD" id="cd00180">
    <property type="entry name" value="PKc"/>
    <property type="match status" value="1"/>
</dbReference>
<evidence type="ECO:0000313" key="4">
    <source>
        <dbReference type="Proteomes" id="UP001230268"/>
    </source>
</evidence>
<protein>
    <submittedName>
        <fullName evidence="3">Mitogen-activated kinase kinase kinase like protein</fullName>
    </submittedName>
</protein>
<dbReference type="PANTHER" id="PTHR24347">
    <property type="entry name" value="SERINE/THREONINE-PROTEIN KINASE"/>
    <property type="match status" value="1"/>
</dbReference>
<evidence type="ECO:0000256" key="1">
    <source>
        <dbReference type="SAM" id="MobiDB-lite"/>
    </source>
</evidence>
<dbReference type="EMBL" id="JAVEPI010000003">
    <property type="protein sequence ID" value="KAK1442512.1"/>
    <property type="molecule type" value="Genomic_DNA"/>
</dbReference>
<dbReference type="InterPro" id="IPR000719">
    <property type="entry name" value="Prot_kinase_dom"/>
</dbReference>
<name>A0AAD8LQH9_BABGI</name>
<comment type="caution">
    <text evidence="3">The sequence shown here is derived from an EMBL/GenBank/DDBJ whole genome shotgun (WGS) entry which is preliminary data.</text>
</comment>
<reference evidence="3" key="1">
    <citation type="submission" date="2023-08" db="EMBL/GenBank/DDBJ databases">
        <title>Draft sequence of the Babesia gibsoni genome.</title>
        <authorList>
            <person name="Yamagishi J.Y."/>
            <person name="Xuan X.X."/>
        </authorList>
    </citation>
    <scope>NUCLEOTIDE SEQUENCE</scope>
    <source>
        <strain evidence="3">Azabu</strain>
    </source>
</reference>
<evidence type="ECO:0000259" key="2">
    <source>
        <dbReference type="PROSITE" id="PS50011"/>
    </source>
</evidence>
<proteinExistence type="predicted"/>
<dbReference type="AlphaFoldDB" id="A0AAD8LQH9"/>
<dbReference type="Gene3D" id="1.10.510.10">
    <property type="entry name" value="Transferase(Phosphotransferase) domain 1"/>
    <property type="match status" value="1"/>
</dbReference>
<feature type="compositionally biased region" description="Basic and acidic residues" evidence="1">
    <location>
        <begin position="79"/>
        <end position="88"/>
    </location>
</feature>
<dbReference type="InterPro" id="IPR011009">
    <property type="entry name" value="Kinase-like_dom_sf"/>
</dbReference>
<dbReference type="Gene3D" id="3.30.200.20">
    <property type="entry name" value="Phosphorylase Kinase, domain 1"/>
    <property type="match status" value="1"/>
</dbReference>
<dbReference type="GO" id="GO:0004672">
    <property type="term" value="F:protein kinase activity"/>
    <property type="evidence" value="ECO:0007669"/>
    <property type="project" value="InterPro"/>
</dbReference>
<keyword evidence="3" id="KW-0418">Kinase</keyword>
<gene>
    <name evidence="3" type="ORF">BgAZ_300300</name>
</gene>
<dbReference type="Proteomes" id="UP001230268">
    <property type="component" value="Unassembled WGS sequence"/>
</dbReference>
<keyword evidence="3" id="KW-0808">Transferase</keyword>
<organism evidence="3 4">
    <name type="scientific">Babesia gibsoni</name>
    <dbReference type="NCBI Taxonomy" id="33632"/>
    <lineage>
        <taxon>Eukaryota</taxon>
        <taxon>Sar</taxon>
        <taxon>Alveolata</taxon>
        <taxon>Apicomplexa</taxon>
        <taxon>Aconoidasida</taxon>
        <taxon>Piroplasmida</taxon>
        <taxon>Babesiidae</taxon>
        <taxon>Babesia</taxon>
    </lineage>
</organism>
<keyword evidence="4" id="KW-1185">Reference proteome</keyword>
<dbReference type="GO" id="GO:0005524">
    <property type="term" value="F:ATP binding"/>
    <property type="evidence" value="ECO:0007669"/>
    <property type="project" value="InterPro"/>
</dbReference>
<dbReference type="Pfam" id="PF00069">
    <property type="entry name" value="Pkinase"/>
    <property type="match status" value="1"/>
</dbReference>
<evidence type="ECO:0000313" key="3">
    <source>
        <dbReference type="EMBL" id="KAK1442512.1"/>
    </source>
</evidence>
<dbReference type="PROSITE" id="PS50011">
    <property type="entry name" value="PROTEIN_KINASE_DOM"/>
    <property type="match status" value="1"/>
</dbReference>